<proteinExistence type="predicted"/>
<evidence type="ECO:0000313" key="1">
    <source>
        <dbReference type="EMBL" id="GAF73633.1"/>
    </source>
</evidence>
<reference evidence="1" key="1">
    <citation type="journal article" date="2014" name="Front. Microbiol.">
        <title>High frequency of phylogenetically diverse reductive dehalogenase-homologous genes in deep subseafloor sedimentary metagenomes.</title>
        <authorList>
            <person name="Kawai M."/>
            <person name="Futagami T."/>
            <person name="Toyoda A."/>
            <person name="Takaki Y."/>
            <person name="Nishi S."/>
            <person name="Hori S."/>
            <person name="Arai W."/>
            <person name="Tsubouchi T."/>
            <person name="Morono Y."/>
            <person name="Uchiyama I."/>
            <person name="Ito T."/>
            <person name="Fujiyama A."/>
            <person name="Inagaki F."/>
            <person name="Takami H."/>
        </authorList>
    </citation>
    <scope>NUCLEOTIDE SEQUENCE</scope>
    <source>
        <strain evidence="1">Expedition CK06-06</strain>
    </source>
</reference>
<gene>
    <name evidence="1" type="ORF">S01H1_10693</name>
</gene>
<dbReference type="EMBL" id="BARS01005452">
    <property type="protein sequence ID" value="GAF73633.1"/>
    <property type="molecule type" value="Genomic_DNA"/>
</dbReference>
<dbReference type="AlphaFoldDB" id="X0RXW5"/>
<name>X0RXW5_9ZZZZ</name>
<protein>
    <submittedName>
        <fullName evidence="1">Uncharacterized protein</fullName>
    </submittedName>
</protein>
<comment type="caution">
    <text evidence="1">The sequence shown here is derived from an EMBL/GenBank/DDBJ whole genome shotgun (WGS) entry which is preliminary data.</text>
</comment>
<sequence length="91" mass="10381">MWAWVTIQEGRLELQLPVAYAEWYAVNGKKYDATLLDKTMIEEWALRIRHVCPGYNEKTARLPVLAAVELKSQGHPKLWTKSLVGGMVGVR</sequence>
<accession>X0RXW5</accession>
<organism evidence="1">
    <name type="scientific">marine sediment metagenome</name>
    <dbReference type="NCBI Taxonomy" id="412755"/>
    <lineage>
        <taxon>unclassified sequences</taxon>
        <taxon>metagenomes</taxon>
        <taxon>ecological metagenomes</taxon>
    </lineage>
</organism>